<comment type="caution">
    <text evidence="10">The sequence shown here is derived from an EMBL/GenBank/DDBJ whole genome shotgun (WGS) entry which is preliminary data.</text>
</comment>
<feature type="domain" description="Response regulatory" evidence="8">
    <location>
        <begin position="4"/>
        <end position="118"/>
    </location>
</feature>
<evidence type="ECO:0000313" key="10">
    <source>
        <dbReference type="EMBL" id="ORJ61269.1"/>
    </source>
</evidence>
<dbReference type="GO" id="GO:0032993">
    <property type="term" value="C:protein-DNA complex"/>
    <property type="evidence" value="ECO:0007669"/>
    <property type="project" value="TreeGrafter"/>
</dbReference>
<dbReference type="SMART" id="SM00862">
    <property type="entry name" value="Trans_reg_C"/>
    <property type="match status" value="1"/>
</dbReference>
<proteinExistence type="predicted"/>
<name>A0A1X0Y834_9BACT</name>
<evidence type="ECO:0000256" key="2">
    <source>
        <dbReference type="ARBA" id="ARBA00023012"/>
    </source>
</evidence>
<dbReference type="GO" id="GO:0006355">
    <property type="term" value="P:regulation of DNA-templated transcription"/>
    <property type="evidence" value="ECO:0007669"/>
    <property type="project" value="InterPro"/>
</dbReference>
<dbReference type="CDD" id="cd17625">
    <property type="entry name" value="REC_OmpR_DrrD-like"/>
    <property type="match status" value="1"/>
</dbReference>
<dbReference type="GO" id="GO:0000976">
    <property type="term" value="F:transcription cis-regulatory region binding"/>
    <property type="evidence" value="ECO:0007669"/>
    <property type="project" value="TreeGrafter"/>
</dbReference>
<dbReference type="Gene3D" id="3.40.50.2300">
    <property type="match status" value="1"/>
</dbReference>
<keyword evidence="1 6" id="KW-0597">Phosphoprotein</keyword>
<feature type="domain" description="OmpR/PhoB-type" evidence="9">
    <location>
        <begin position="126"/>
        <end position="224"/>
    </location>
</feature>
<dbReference type="RefSeq" id="WP_085009948.1">
    <property type="nucleotide sequence ID" value="NZ_NAAD01000006.1"/>
</dbReference>
<dbReference type="STRING" id="1969733.B5V00_06425"/>
<dbReference type="PANTHER" id="PTHR48111:SF22">
    <property type="entry name" value="REGULATOR OF RPOS"/>
    <property type="match status" value="1"/>
</dbReference>
<dbReference type="PROSITE" id="PS50110">
    <property type="entry name" value="RESPONSE_REGULATORY"/>
    <property type="match status" value="1"/>
</dbReference>
<dbReference type="InterPro" id="IPR036388">
    <property type="entry name" value="WH-like_DNA-bd_sf"/>
</dbReference>
<keyword evidence="5" id="KW-0804">Transcription</keyword>
<dbReference type="Gene3D" id="6.10.250.690">
    <property type="match status" value="1"/>
</dbReference>
<feature type="DNA-binding region" description="OmpR/PhoB-type" evidence="7">
    <location>
        <begin position="126"/>
        <end position="224"/>
    </location>
</feature>
<dbReference type="InterPro" id="IPR001789">
    <property type="entry name" value="Sig_transdc_resp-reg_receiver"/>
</dbReference>
<dbReference type="Pfam" id="PF00486">
    <property type="entry name" value="Trans_reg_C"/>
    <property type="match status" value="1"/>
</dbReference>
<dbReference type="SUPFAM" id="SSF52172">
    <property type="entry name" value="CheY-like"/>
    <property type="match status" value="1"/>
</dbReference>
<evidence type="ECO:0000256" key="7">
    <source>
        <dbReference type="PROSITE-ProRule" id="PRU01091"/>
    </source>
</evidence>
<dbReference type="OrthoDB" id="9793321at2"/>
<dbReference type="Gene3D" id="1.10.10.10">
    <property type="entry name" value="Winged helix-like DNA-binding domain superfamily/Winged helix DNA-binding domain"/>
    <property type="match status" value="1"/>
</dbReference>
<evidence type="ECO:0000256" key="5">
    <source>
        <dbReference type="ARBA" id="ARBA00023163"/>
    </source>
</evidence>
<evidence type="ECO:0000259" key="8">
    <source>
        <dbReference type="PROSITE" id="PS50110"/>
    </source>
</evidence>
<evidence type="ECO:0000256" key="1">
    <source>
        <dbReference type="ARBA" id="ARBA00022553"/>
    </source>
</evidence>
<sequence>MSAKILVVEDEKKVASFIKRGLEEENFSVDVAGDGEEGLTLAQSNRYDLILMDLMLPKMDGLSVVRELRTREITTPVLCLTAKDTVEDIVSGLDSGSDDYLTKPFAFAELLARVRALLRRGSQDRGAELTFADLRLDPVTHKVWRSEKEIDLTAKEYALLEYFMRNPEQVLTRTMIAEHVWDYTFDSFTNIIDVYVNYLRKKVDRDFQQKLIHTVRGIGYVLKQQG</sequence>
<dbReference type="CDD" id="cd00383">
    <property type="entry name" value="trans_reg_C"/>
    <property type="match status" value="1"/>
</dbReference>
<dbReference type="InterPro" id="IPR039420">
    <property type="entry name" value="WalR-like"/>
</dbReference>
<dbReference type="Proteomes" id="UP000193136">
    <property type="component" value="Unassembled WGS sequence"/>
</dbReference>
<organism evidence="10 11">
    <name type="scientific">Geothermobacter hydrogeniphilus</name>
    <dbReference type="NCBI Taxonomy" id="1969733"/>
    <lineage>
        <taxon>Bacteria</taxon>
        <taxon>Pseudomonadati</taxon>
        <taxon>Thermodesulfobacteriota</taxon>
        <taxon>Desulfuromonadia</taxon>
        <taxon>Desulfuromonadales</taxon>
        <taxon>Geothermobacteraceae</taxon>
        <taxon>Geothermobacter</taxon>
    </lineage>
</organism>
<keyword evidence="2" id="KW-0902">Two-component regulatory system</keyword>
<dbReference type="InterPro" id="IPR011006">
    <property type="entry name" value="CheY-like_superfamily"/>
</dbReference>
<evidence type="ECO:0000259" key="9">
    <source>
        <dbReference type="PROSITE" id="PS51755"/>
    </source>
</evidence>
<evidence type="ECO:0000256" key="3">
    <source>
        <dbReference type="ARBA" id="ARBA00023015"/>
    </source>
</evidence>
<dbReference type="PANTHER" id="PTHR48111">
    <property type="entry name" value="REGULATOR OF RPOS"/>
    <property type="match status" value="1"/>
</dbReference>
<evidence type="ECO:0000256" key="4">
    <source>
        <dbReference type="ARBA" id="ARBA00023125"/>
    </source>
</evidence>
<gene>
    <name evidence="10" type="ORF">B5V00_06425</name>
</gene>
<dbReference type="FunFam" id="1.10.10.10:FF:000005">
    <property type="entry name" value="Two-component system response regulator"/>
    <property type="match status" value="1"/>
</dbReference>
<feature type="modified residue" description="4-aspartylphosphate" evidence="6">
    <location>
        <position position="53"/>
    </location>
</feature>
<keyword evidence="4 7" id="KW-0238">DNA-binding</keyword>
<dbReference type="FunFam" id="3.40.50.2300:FF:000001">
    <property type="entry name" value="DNA-binding response regulator PhoB"/>
    <property type="match status" value="1"/>
</dbReference>
<keyword evidence="3" id="KW-0805">Transcription regulation</keyword>
<dbReference type="EMBL" id="NAAD01000006">
    <property type="protein sequence ID" value="ORJ61269.1"/>
    <property type="molecule type" value="Genomic_DNA"/>
</dbReference>
<dbReference type="PROSITE" id="PS51755">
    <property type="entry name" value="OMPR_PHOB"/>
    <property type="match status" value="1"/>
</dbReference>
<evidence type="ECO:0000256" key="6">
    <source>
        <dbReference type="PROSITE-ProRule" id="PRU00169"/>
    </source>
</evidence>
<protein>
    <submittedName>
        <fullName evidence="10">DNA-binding response regulator</fullName>
    </submittedName>
</protein>
<reference evidence="10 11" key="1">
    <citation type="submission" date="2017-03" db="EMBL/GenBank/DDBJ databases">
        <title>Genome sequence of Geothermobacter sp. EPR-M, Deep-Sea Iron Reducer.</title>
        <authorList>
            <person name="Tully B."/>
            <person name="Savalia P."/>
            <person name="Abuyen K."/>
            <person name="Baughan C."/>
            <person name="Romero E."/>
            <person name="Ronkowski C."/>
            <person name="Torres B."/>
            <person name="Tremblay J."/>
            <person name="Trujillo A."/>
            <person name="Tyler M."/>
            <person name="Perez-Rodriguez I."/>
            <person name="Amend J."/>
        </authorList>
    </citation>
    <scope>NUCLEOTIDE SEQUENCE [LARGE SCALE GENOMIC DNA]</scope>
    <source>
        <strain evidence="10 11">EPR-M</strain>
    </source>
</reference>
<dbReference type="AlphaFoldDB" id="A0A1X0Y834"/>
<evidence type="ECO:0000313" key="11">
    <source>
        <dbReference type="Proteomes" id="UP000193136"/>
    </source>
</evidence>
<keyword evidence="11" id="KW-1185">Reference proteome</keyword>
<dbReference type="Pfam" id="PF00072">
    <property type="entry name" value="Response_reg"/>
    <property type="match status" value="1"/>
</dbReference>
<dbReference type="InterPro" id="IPR001867">
    <property type="entry name" value="OmpR/PhoB-type_DNA-bd"/>
</dbReference>
<dbReference type="GO" id="GO:0000156">
    <property type="term" value="F:phosphorelay response regulator activity"/>
    <property type="evidence" value="ECO:0007669"/>
    <property type="project" value="TreeGrafter"/>
</dbReference>
<accession>A0A1X0Y834</accession>
<dbReference type="SMART" id="SM00448">
    <property type="entry name" value="REC"/>
    <property type="match status" value="1"/>
</dbReference>
<dbReference type="GO" id="GO:0005829">
    <property type="term" value="C:cytosol"/>
    <property type="evidence" value="ECO:0007669"/>
    <property type="project" value="TreeGrafter"/>
</dbReference>